<keyword evidence="1" id="KW-0472">Membrane</keyword>
<reference evidence="2 3" key="1">
    <citation type="submission" date="2019-11" db="EMBL/GenBank/DDBJ databases">
        <title>Metabolism of dissolved organic matter in forest soils.</title>
        <authorList>
            <person name="Cyle K.T."/>
            <person name="Wilhelm R.C."/>
            <person name="Martinez C.E."/>
        </authorList>
    </citation>
    <scope>NUCLEOTIDE SEQUENCE [LARGE SCALE GENOMIC DNA]</scope>
    <source>
        <strain evidence="2 3">1N</strain>
    </source>
</reference>
<keyword evidence="1" id="KW-1133">Transmembrane helix</keyword>
<protein>
    <submittedName>
        <fullName evidence="2">DUF2964 family protein</fullName>
    </submittedName>
</protein>
<comment type="caution">
    <text evidence="2">The sequence shown here is derived from an EMBL/GenBank/DDBJ whole genome shotgun (WGS) entry which is preliminary data.</text>
</comment>
<evidence type="ECO:0000256" key="1">
    <source>
        <dbReference type="SAM" id="Phobius"/>
    </source>
</evidence>
<feature type="transmembrane region" description="Helical" evidence="1">
    <location>
        <begin position="7"/>
        <end position="30"/>
    </location>
</feature>
<dbReference type="Proteomes" id="UP000652198">
    <property type="component" value="Unassembled WGS sequence"/>
</dbReference>
<evidence type="ECO:0000313" key="2">
    <source>
        <dbReference type="EMBL" id="NPT44726.1"/>
    </source>
</evidence>
<organism evidence="2 3">
    <name type="scientific">Paraburkholderia solitsugae</name>
    <dbReference type="NCBI Taxonomy" id="2675748"/>
    <lineage>
        <taxon>Bacteria</taxon>
        <taxon>Pseudomonadati</taxon>
        <taxon>Pseudomonadota</taxon>
        <taxon>Betaproteobacteria</taxon>
        <taxon>Burkholderiales</taxon>
        <taxon>Burkholderiaceae</taxon>
        <taxon>Paraburkholderia</taxon>
    </lineage>
</organism>
<dbReference type="RefSeq" id="WP_172315087.1">
    <property type="nucleotide sequence ID" value="NZ_WOEY01000101.1"/>
</dbReference>
<gene>
    <name evidence="2" type="ORF">GNZ12_26100</name>
</gene>
<evidence type="ECO:0000313" key="3">
    <source>
        <dbReference type="Proteomes" id="UP000652198"/>
    </source>
</evidence>
<dbReference type="InterPro" id="IPR021347">
    <property type="entry name" value="DUF2964"/>
</dbReference>
<proteinExistence type="predicted"/>
<dbReference type="EMBL" id="WOEY01000101">
    <property type="protein sequence ID" value="NPT44726.1"/>
    <property type="molecule type" value="Genomic_DNA"/>
</dbReference>
<keyword evidence="1" id="KW-0812">Transmembrane</keyword>
<feature type="transmembrane region" description="Helical" evidence="1">
    <location>
        <begin position="36"/>
        <end position="58"/>
    </location>
</feature>
<accession>A0ABX2BX84</accession>
<keyword evidence="3" id="KW-1185">Reference proteome</keyword>
<sequence>MVRTELRIVLATLATFSVLAGVAVCIHGLLFDQMRAFWSGIVVIVAAVATLVVMLNLCPKDVSKDDP</sequence>
<name>A0ABX2BX84_9BURK</name>
<dbReference type="Pfam" id="PF11177">
    <property type="entry name" value="DUF2964"/>
    <property type="match status" value="1"/>
</dbReference>